<sequence length="137" mass="13867">MSDQTQPSSPPLPHQQEHQPGQLPAYPASAPSARRTGSSFGWIALIVGALLVLNGIAVPALLTLGIIDPFGANFALVTILQGVLTLALATTALVLGIVGIRRDASPVPGAIAIGIAGSTLATVLATWAINAALSLVY</sequence>
<evidence type="ECO:0000256" key="2">
    <source>
        <dbReference type="SAM" id="Phobius"/>
    </source>
</evidence>
<dbReference type="RefSeq" id="WP_337316864.1">
    <property type="nucleotide sequence ID" value="NZ_JBBDGN010000001.1"/>
</dbReference>
<accession>A0ABU8LGL2</accession>
<feature type="transmembrane region" description="Helical" evidence="2">
    <location>
        <begin position="74"/>
        <end position="98"/>
    </location>
</feature>
<dbReference type="Proteomes" id="UP001366085">
    <property type="component" value="Unassembled WGS sequence"/>
</dbReference>
<proteinExistence type="predicted"/>
<protein>
    <submittedName>
        <fullName evidence="3">Uncharacterized protein</fullName>
    </submittedName>
</protein>
<keyword evidence="4" id="KW-1185">Reference proteome</keyword>
<feature type="transmembrane region" description="Helical" evidence="2">
    <location>
        <begin position="40"/>
        <end position="62"/>
    </location>
</feature>
<evidence type="ECO:0000256" key="1">
    <source>
        <dbReference type="SAM" id="MobiDB-lite"/>
    </source>
</evidence>
<feature type="region of interest" description="Disordered" evidence="1">
    <location>
        <begin position="1"/>
        <end position="32"/>
    </location>
</feature>
<keyword evidence="2" id="KW-1133">Transmembrane helix</keyword>
<keyword evidence="2" id="KW-0472">Membrane</keyword>
<evidence type="ECO:0000313" key="4">
    <source>
        <dbReference type="Proteomes" id="UP001366085"/>
    </source>
</evidence>
<feature type="transmembrane region" description="Helical" evidence="2">
    <location>
        <begin position="110"/>
        <end position="129"/>
    </location>
</feature>
<dbReference type="EMBL" id="JBBDGN010000001">
    <property type="protein sequence ID" value="MEJ1090474.1"/>
    <property type="molecule type" value="Genomic_DNA"/>
</dbReference>
<dbReference type="SUPFAM" id="SSF103473">
    <property type="entry name" value="MFS general substrate transporter"/>
    <property type="match status" value="1"/>
</dbReference>
<dbReference type="InterPro" id="IPR036259">
    <property type="entry name" value="MFS_trans_sf"/>
</dbReference>
<gene>
    <name evidence="3" type="ORF">WDU93_02115</name>
</gene>
<name>A0ABU8LGL2_9MICO</name>
<comment type="caution">
    <text evidence="3">The sequence shown here is derived from an EMBL/GenBank/DDBJ whole genome shotgun (WGS) entry which is preliminary data.</text>
</comment>
<keyword evidence="2" id="KW-0812">Transmembrane</keyword>
<evidence type="ECO:0000313" key="3">
    <source>
        <dbReference type="EMBL" id="MEJ1090474.1"/>
    </source>
</evidence>
<organism evidence="3 4">
    <name type="scientific">Microbacterium istanbulense</name>
    <dbReference type="NCBI Taxonomy" id="3122049"/>
    <lineage>
        <taxon>Bacteria</taxon>
        <taxon>Bacillati</taxon>
        <taxon>Actinomycetota</taxon>
        <taxon>Actinomycetes</taxon>
        <taxon>Micrococcales</taxon>
        <taxon>Microbacteriaceae</taxon>
        <taxon>Microbacterium</taxon>
    </lineage>
</organism>
<reference evidence="3 4" key="1">
    <citation type="submission" date="2024-02" db="EMBL/GenBank/DDBJ databases">
        <authorList>
            <person name="Saticioglu I.B."/>
        </authorList>
    </citation>
    <scope>NUCLEOTIDE SEQUENCE [LARGE SCALE GENOMIC DNA]</scope>
    <source>
        <strain evidence="3 4">Mu-43</strain>
    </source>
</reference>